<dbReference type="EMBL" id="LNKT01000072">
    <property type="protein sequence ID" value="KYJ85485.1"/>
    <property type="molecule type" value="Genomic_DNA"/>
</dbReference>
<reference evidence="1 2" key="1">
    <citation type="submission" date="2015-11" db="EMBL/GenBank/DDBJ databases">
        <title>Draft genome of Sulfurovum riftiae 1812E, a member of the Epsilonproteobacteria isolated from the tube of the deep-sea hydrothermal vent tubewom Riftia pachyptila.</title>
        <authorList>
            <person name="Vetriani C."/>
            <person name="Giovannelli D."/>
        </authorList>
    </citation>
    <scope>NUCLEOTIDE SEQUENCE [LARGE SCALE GENOMIC DNA]</scope>
    <source>
        <strain evidence="1 2">1812E</strain>
    </source>
</reference>
<dbReference type="InterPro" id="IPR046346">
    <property type="entry name" value="Aminoacid_DH-like_N_sf"/>
</dbReference>
<dbReference type="OrthoDB" id="5372724at2"/>
<keyword evidence="2" id="KW-1185">Reference proteome</keyword>
<dbReference type="SUPFAM" id="SSF53223">
    <property type="entry name" value="Aminoacid dehydrogenase-like, N-terminal domain"/>
    <property type="match status" value="1"/>
</dbReference>
<sequence length="156" mass="18314">MQPHEIKPDTGLCTILGYNAQTGYVRKYFNKIMKQQHINATAIALNITDEHYDYTMENVAQSKVDRMMFEREFQEKSYHYCDTLDEVAQREKRVDFIEIANGEIRGYCLDDEAKTLFDKPEFLDKQILFVAKMMIIANRWYGAKIEVDDIPLLIGE</sequence>
<comment type="caution">
    <text evidence="1">The sequence shown here is derived from an EMBL/GenBank/DDBJ whole genome shotgun (WGS) entry which is preliminary data.</text>
</comment>
<gene>
    <name evidence="1" type="ORF">AS592_04000</name>
</gene>
<dbReference type="GO" id="GO:0016491">
    <property type="term" value="F:oxidoreductase activity"/>
    <property type="evidence" value="ECO:0007669"/>
    <property type="project" value="UniProtKB-ARBA"/>
</dbReference>
<evidence type="ECO:0000313" key="2">
    <source>
        <dbReference type="Proteomes" id="UP000075359"/>
    </source>
</evidence>
<dbReference type="Gene3D" id="3.40.50.10860">
    <property type="entry name" value="Leucine Dehydrogenase, chain A, domain 1"/>
    <property type="match status" value="1"/>
</dbReference>
<evidence type="ECO:0000313" key="1">
    <source>
        <dbReference type="EMBL" id="KYJ85485.1"/>
    </source>
</evidence>
<dbReference type="RefSeq" id="WP_067332609.1">
    <property type="nucleotide sequence ID" value="NZ_LNKT01000072.1"/>
</dbReference>
<organism evidence="1 2">
    <name type="scientific">Sulfurovum riftiae</name>
    <dbReference type="NCBI Taxonomy" id="1630136"/>
    <lineage>
        <taxon>Bacteria</taxon>
        <taxon>Pseudomonadati</taxon>
        <taxon>Campylobacterota</taxon>
        <taxon>Epsilonproteobacteria</taxon>
        <taxon>Campylobacterales</taxon>
        <taxon>Sulfurovaceae</taxon>
        <taxon>Sulfurovum</taxon>
    </lineage>
</organism>
<dbReference type="AlphaFoldDB" id="A0A151CDA5"/>
<proteinExistence type="predicted"/>
<accession>A0A151CDA5</accession>
<dbReference type="STRING" id="1630136.AS592_04000"/>
<dbReference type="Proteomes" id="UP000075359">
    <property type="component" value="Unassembled WGS sequence"/>
</dbReference>
<protein>
    <submittedName>
        <fullName evidence="1">Uncharacterized protein</fullName>
    </submittedName>
</protein>
<name>A0A151CDA5_9BACT</name>